<reference evidence="2 3" key="1">
    <citation type="submission" date="2018-06" db="EMBL/GenBank/DDBJ databases">
        <title>Freshwater and sediment microbial communities from various areas in North America, analyzing microbe dynamics in response to fracking.</title>
        <authorList>
            <person name="Lamendella R."/>
        </authorList>
    </citation>
    <scope>NUCLEOTIDE SEQUENCE [LARGE SCALE GENOMIC DNA]</scope>
    <source>
        <strain evidence="2 3">97B</strain>
    </source>
</reference>
<organism evidence="2 3">
    <name type="scientific">Rossellomorea aquimaris</name>
    <dbReference type="NCBI Taxonomy" id="189382"/>
    <lineage>
        <taxon>Bacteria</taxon>
        <taxon>Bacillati</taxon>
        <taxon>Bacillota</taxon>
        <taxon>Bacilli</taxon>
        <taxon>Bacillales</taxon>
        <taxon>Bacillaceae</taxon>
        <taxon>Rossellomorea</taxon>
    </lineage>
</organism>
<sequence length="96" mass="11145">MNRDFATILKQGGLKRKEGVFNMKFLWAAANILIPVLVLFLAFATWIGYIAEDIREYYHFKWAALLLLLVGYGVQFYKKTIGLIIVMLSLVIWFLL</sequence>
<evidence type="ECO:0000313" key="3">
    <source>
        <dbReference type="Proteomes" id="UP000252118"/>
    </source>
</evidence>
<proteinExistence type="predicted"/>
<evidence type="ECO:0000256" key="1">
    <source>
        <dbReference type="SAM" id="Phobius"/>
    </source>
</evidence>
<keyword evidence="1" id="KW-1133">Transmembrane helix</keyword>
<protein>
    <submittedName>
        <fullName evidence="2">Uncharacterized protein</fullName>
    </submittedName>
</protein>
<gene>
    <name evidence="2" type="ORF">DET59_1113</name>
</gene>
<comment type="caution">
    <text evidence="2">The sequence shown here is derived from an EMBL/GenBank/DDBJ whole genome shotgun (WGS) entry which is preliminary data.</text>
</comment>
<feature type="transmembrane region" description="Helical" evidence="1">
    <location>
        <begin position="25"/>
        <end position="51"/>
    </location>
</feature>
<dbReference type="Proteomes" id="UP000252118">
    <property type="component" value="Unassembled WGS sequence"/>
</dbReference>
<keyword evidence="1" id="KW-0472">Membrane</keyword>
<evidence type="ECO:0000313" key="2">
    <source>
        <dbReference type="EMBL" id="RBP02906.1"/>
    </source>
</evidence>
<dbReference type="AlphaFoldDB" id="A0A366ELP2"/>
<name>A0A366ELP2_9BACI</name>
<dbReference type="EMBL" id="QNRJ01000011">
    <property type="protein sequence ID" value="RBP02906.1"/>
    <property type="molecule type" value="Genomic_DNA"/>
</dbReference>
<accession>A0A366ELP2</accession>
<keyword evidence="1" id="KW-0812">Transmembrane</keyword>
<feature type="transmembrane region" description="Helical" evidence="1">
    <location>
        <begin position="80"/>
        <end position="95"/>
    </location>
</feature>